<evidence type="ECO:0000313" key="2">
    <source>
        <dbReference type="EMBL" id="VEG50970.1"/>
    </source>
</evidence>
<dbReference type="Proteomes" id="UP000279306">
    <property type="component" value="Chromosome"/>
</dbReference>
<proteinExistence type="inferred from homology"/>
<dbReference type="NCBIfam" id="TIGR03930">
    <property type="entry name" value="WXG100_ESAT6"/>
    <property type="match status" value="1"/>
</dbReference>
<dbReference type="AlphaFoldDB" id="A0A448IEX3"/>
<sequence>MGSPGGMEADTPQLAVEAGNFDRISGDLTSILGAVEGTASALSMDLQGEAAGPAVQAALQRFSEASRQQITLLDQISENIHSSGIDYDSADAQNADAVGMAANMIQNL</sequence>
<evidence type="ECO:0000256" key="1">
    <source>
        <dbReference type="RuleBase" id="RU362001"/>
    </source>
</evidence>
<comment type="similarity">
    <text evidence="1">Belongs to the WXG100 family.</text>
</comment>
<dbReference type="Pfam" id="PF06013">
    <property type="entry name" value="WXG100"/>
    <property type="match status" value="1"/>
</dbReference>
<dbReference type="STRING" id="1791.GCA_001049355_05593"/>
<name>A0A448IEX3_MYCAU</name>
<dbReference type="RefSeq" id="WP_048635414.1">
    <property type="nucleotide sequence ID" value="NZ_CVQQ01000031.1"/>
</dbReference>
<dbReference type="InterPro" id="IPR010310">
    <property type="entry name" value="T7SS_ESAT-6-like"/>
</dbReference>
<dbReference type="EMBL" id="LR134356">
    <property type="protein sequence ID" value="VEG50970.1"/>
    <property type="molecule type" value="Genomic_DNA"/>
</dbReference>
<dbReference type="SUPFAM" id="SSF140453">
    <property type="entry name" value="EsxAB dimer-like"/>
    <property type="match status" value="1"/>
</dbReference>
<accession>A0A448IEX3</accession>
<dbReference type="KEGG" id="mauu:NCTC10437_00076"/>
<keyword evidence="3" id="KW-1185">Reference proteome</keyword>
<dbReference type="OrthoDB" id="4640046at2"/>
<evidence type="ECO:0000313" key="3">
    <source>
        <dbReference type="Proteomes" id="UP000279306"/>
    </source>
</evidence>
<dbReference type="Gene3D" id="1.10.287.1060">
    <property type="entry name" value="ESAT-6-like"/>
    <property type="match status" value="1"/>
</dbReference>
<dbReference type="InterPro" id="IPR036689">
    <property type="entry name" value="ESAT-6-like_sf"/>
</dbReference>
<organism evidence="2 3">
    <name type="scientific">Mycolicibacterium aurum</name>
    <name type="common">Mycobacterium aurum</name>
    <dbReference type="NCBI Taxonomy" id="1791"/>
    <lineage>
        <taxon>Bacteria</taxon>
        <taxon>Bacillati</taxon>
        <taxon>Actinomycetota</taxon>
        <taxon>Actinomycetes</taxon>
        <taxon>Mycobacteriales</taxon>
        <taxon>Mycobacteriaceae</taxon>
        <taxon>Mycolicibacterium</taxon>
    </lineage>
</organism>
<protein>
    <recommendedName>
        <fullName evidence="1">ESAT-6-like protein</fullName>
    </recommendedName>
</protein>
<reference evidence="2 3" key="1">
    <citation type="submission" date="2018-12" db="EMBL/GenBank/DDBJ databases">
        <authorList>
            <consortium name="Pathogen Informatics"/>
        </authorList>
    </citation>
    <scope>NUCLEOTIDE SEQUENCE [LARGE SCALE GENOMIC DNA]</scope>
    <source>
        <strain evidence="2 3">NCTC10437</strain>
    </source>
</reference>
<gene>
    <name evidence="2" type="primary">esxB</name>
    <name evidence="2" type="ORF">NCTC10437_00076</name>
</gene>